<organism evidence="3 4">
    <name type="scientific">Umbelopsis ramanniana AG</name>
    <dbReference type="NCBI Taxonomy" id="1314678"/>
    <lineage>
        <taxon>Eukaryota</taxon>
        <taxon>Fungi</taxon>
        <taxon>Fungi incertae sedis</taxon>
        <taxon>Mucoromycota</taxon>
        <taxon>Mucoromycotina</taxon>
        <taxon>Umbelopsidomycetes</taxon>
        <taxon>Umbelopsidales</taxon>
        <taxon>Umbelopsidaceae</taxon>
        <taxon>Umbelopsis</taxon>
    </lineage>
</organism>
<dbReference type="GO" id="GO:0009986">
    <property type="term" value="C:cell surface"/>
    <property type="evidence" value="ECO:0007669"/>
    <property type="project" value="TreeGrafter"/>
</dbReference>
<keyword evidence="4" id="KW-1185">Reference proteome</keyword>
<keyword evidence="2" id="KW-0812">Transmembrane</keyword>
<dbReference type="GO" id="GO:0006972">
    <property type="term" value="P:hyperosmotic response"/>
    <property type="evidence" value="ECO:0007669"/>
    <property type="project" value="TreeGrafter"/>
</dbReference>
<dbReference type="EMBL" id="MU620918">
    <property type="protein sequence ID" value="KAI8579717.1"/>
    <property type="molecule type" value="Genomic_DNA"/>
</dbReference>
<evidence type="ECO:0000256" key="2">
    <source>
        <dbReference type="SAM" id="Phobius"/>
    </source>
</evidence>
<gene>
    <name evidence="3" type="ORF">K450DRAFT_241135</name>
</gene>
<name>A0AAD5EAG9_UMBRA</name>
<dbReference type="GeneID" id="75914393"/>
<sequence>MVADPLLTAEFVQALPLFVVSAINCSVDDIIVVSITSSGTSLTKRDDSTSGVIVTLSIPSESVSNLQDQIRSPNSALFSPSNGQLAKLIDTTYPVQQNYAVTSSTSSPVIDPNNQGVNTGPTSAGSPGLSKGAVVGIAVGASTVLYAGLTVAVVRAYRRKKQRQYEQNREQGRMIAQSISAPMMQEPSNQW</sequence>
<keyword evidence="2" id="KW-0472">Membrane</keyword>
<dbReference type="InterPro" id="IPR039295">
    <property type="entry name" value="MSB2"/>
</dbReference>
<dbReference type="GO" id="GO:0005886">
    <property type="term" value="C:plasma membrane"/>
    <property type="evidence" value="ECO:0007669"/>
    <property type="project" value="InterPro"/>
</dbReference>
<comment type="caution">
    <text evidence="3">The sequence shown here is derived from an EMBL/GenBank/DDBJ whole genome shotgun (WGS) entry which is preliminary data.</text>
</comment>
<dbReference type="GO" id="GO:0001402">
    <property type="term" value="P:signal transduction involved in filamentous growth"/>
    <property type="evidence" value="ECO:0007669"/>
    <property type="project" value="TreeGrafter"/>
</dbReference>
<feature type="region of interest" description="Disordered" evidence="1">
    <location>
        <begin position="104"/>
        <end position="125"/>
    </location>
</feature>
<dbReference type="GO" id="GO:0030010">
    <property type="term" value="P:establishment of cell polarity"/>
    <property type="evidence" value="ECO:0007669"/>
    <property type="project" value="TreeGrafter"/>
</dbReference>
<evidence type="ECO:0000256" key="1">
    <source>
        <dbReference type="SAM" id="MobiDB-lite"/>
    </source>
</evidence>
<keyword evidence="2" id="KW-1133">Transmembrane helix</keyword>
<dbReference type="GO" id="GO:0005576">
    <property type="term" value="C:extracellular region"/>
    <property type="evidence" value="ECO:0007669"/>
    <property type="project" value="TreeGrafter"/>
</dbReference>
<feature type="transmembrane region" description="Helical" evidence="2">
    <location>
        <begin position="133"/>
        <end position="154"/>
    </location>
</feature>
<dbReference type="Proteomes" id="UP001206595">
    <property type="component" value="Unassembled WGS sequence"/>
</dbReference>
<dbReference type="GO" id="GO:0005034">
    <property type="term" value="F:osmosensor activity"/>
    <property type="evidence" value="ECO:0007669"/>
    <property type="project" value="InterPro"/>
</dbReference>
<proteinExistence type="predicted"/>
<dbReference type="AlphaFoldDB" id="A0AAD5EAG9"/>
<dbReference type="GO" id="GO:0030427">
    <property type="term" value="C:site of polarized growth"/>
    <property type="evidence" value="ECO:0007669"/>
    <property type="project" value="TreeGrafter"/>
</dbReference>
<reference evidence="3" key="2">
    <citation type="journal article" date="2022" name="Proc. Natl. Acad. Sci. U.S.A.">
        <title>Diploid-dominant life cycles characterize the early evolution of Fungi.</title>
        <authorList>
            <person name="Amses K.R."/>
            <person name="Simmons D.R."/>
            <person name="Longcore J.E."/>
            <person name="Mondo S.J."/>
            <person name="Seto K."/>
            <person name="Jeronimo G.H."/>
            <person name="Bonds A.E."/>
            <person name="Quandt C.A."/>
            <person name="Davis W.J."/>
            <person name="Chang Y."/>
            <person name="Federici B.A."/>
            <person name="Kuo A."/>
            <person name="LaButti K."/>
            <person name="Pangilinan J."/>
            <person name="Andreopoulos W."/>
            <person name="Tritt A."/>
            <person name="Riley R."/>
            <person name="Hundley H."/>
            <person name="Johnson J."/>
            <person name="Lipzen A."/>
            <person name="Barry K."/>
            <person name="Lang B.F."/>
            <person name="Cuomo C.A."/>
            <person name="Buchler N.E."/>
            <person name="Grigoriev I.V."/>
            <person name="Spatafora J.W."/>
            <person name="Stajich J.E."/>
            <person name="James T.Y."/>
        </authorList>
    </citation>
    <scope>NUCLEOTIDE SEQUENCE</scope>
    <source>
        <strain evidence="3">AG</strain>
    </source>
</reference>
<protein>
    <submittedName>
        <fullName evidence="3">Uncharacterized protein</fullName>
    </submittedName>
</protein>
<dbReference type="GO" id="GO:0031505">
    <property type="term" value="P:fungal-type cell wall organization"/>
    <property type="evidence" value="ECO:0007669"/>
    <property type="project" value="TreeGrafter"/>
</dbReference>
<evidence type="ECO:0000313" key="3">
    <source>
        <dbReference type="EMBL" id="KAI8579717.1"/>
    </source>
</evidence>
<dbReference type="RefSeq" id="XP_051444721.1">
    <property type="nucleotide sequence ID" value="XM_051589048.1"/>
</dbReference>
<reference evidence="3" key="1">
    <citation type="submission" date="2021-06" db="EMBL/GenBank/DDBJ databases">
        <authorList>
            <consortium name="DOE Joint Genome Institute"/>
            <person name="Mondo S.J."/>
            <person name="Amses K.R."/>
            <person name="Simmons D.R."/>
            <person name="Longcore J.E."/>
            <person name="Seto K."/>
            <person name="Alves G.H."/>
            <person name="Bonds A.E."/>
            <person name="Quandt C.A."/>
            <person name="Davis W.J."/>
            <person name="Chang Y."/>
            <person name="Letcher P.M."/>
            <person name="Powell M.J."/>
            <person name="Kuo A."/>
            <person name="Labutti K."/>
            <person name="Pangilinan J."/>
            <person name="Andreopoulos W."/>
            <person name="Tritt A."/>
            <person name="Riley R."/>
            <person name="Hundley H."/>
            <person name="Johnson J."/>
            <person name="Lipzen A."/>
            <person name="Barry K."/>
            <person name="Berbee M.L."/>
            <person name="Buchler N.E."/>
            <person name="Grigoriev I.V."/>
            <person name="Spatafora J.W."/>
            <person name="Stajich J.E."/>
            <person name="James T.Y."/>
        </authorList>
    </citation>
    <scope>NUCLEOTIDE SEQUENCE</scope>
    <source>
        <strain evidence="3">AG</strain>
    </source>
</reference>
<accession>A0AAD5EAG9</accession>
<dbReference type="PANTHER" id="PTHR35778">
    <property type="entry name" value="SIGNALING MUCIN HKR1-RELATED"/>
    <property type="match status" value="1"/>
</dbReference>
<dbReference type="PANTHER" id="PTHR35778:SF1">
    <property type="entry name" value="SIGNALING MUCIN HKR1-RELATED"/>
    <property type="match status" value="1"/>
</dbReference>
<dbReference type="GO" id="GO:0007232">
    <property type="term" value="P:osmosensory signaling pathway via Sho1 osmosensor"/>
    <property type="evidence" value="ECO:0007669"/>
    <property type="project" value="InterPro"/>
</dbReference>
<evidence type="ECO:0000313" key="4">
    <source>
        <dbReference type="Proteomes" id="UP001206595"/>
    </source>
</evidence>